<dbReference type="Proteomes" id="UP001597114">
    <property type="component" value="Unassembled WGS sequence"/>
</dbReference>
<evidence type="ECO:0000313" key="2">
    <source>
        <dbReference type="EMBL" id="MFD1516375.1"/>
    </source>
</evidence>
<accession>A0ABW4EQC6</accession>
<dbReference type="EMBL" id="JBHUCO010000002">
    <property type="protein sequence ID" value="MFD1516375.1"/>
    <property type="molecule type" value="Genomic_DNA"/>
</dbReference>
<dbReference type="PANTHER" id="PTHR43252:SF6">
    <property type="entry name" value="NEGATIVE TRANSCRIPTION REGULATOR PADR"/>
    <property type="match status" value="1"/>
</dbReference>
<dbReference type="Gene3D" id="1.10.10.10">
    <property type="entry name" value="Winged helix-like DNA-binding domain superfamily/Winged helix DNA-binding domain"/>
    <property type="match status" value="1"/>
</dbReference>
<comment type="caution">
    <text evidence="2">The sequence shown here is derived from an EMBL/GenBank/DDBJ whole genome shotgun (WGS) entry which is preliminary data.</text>
</comment>
<name>A0ABW4EQC6_9PSEU</name>
<dbReference type="PANTHER" id="PTHR43252">
    <property type="entry name" value="TRANSCRIPTIONAL REGULATOR YQJI"/>
    <property type="match status" value="1"/>
</dbReference>
<evidence type="ECO:0000313" key="3">
    <source>
        <dbReference type="Proteomes" id="UP001597114"/>
    </source>
</evidence>
<sequence>MALRRADRDLPGLTVLALLMTGPRHTYEMHRMMIDTHKDFVTGLPRSMYHSVERLLRDEHIVVADTIRDGSRPERIVYALTDAGRAELVARVRRLLETPDPDATLLVAGLSFVACLPPTEAAAALRARRDALAGRCTELERVLAETPVPRMLLLEVEYELARAASERDWLGTIVADLDSGQLDWPEDVAELTALAGPDPEAPLS</sequence>
<organism evidence="2 3">
    <name type="scientific">Pseudonocardia yunnanensis</name>
    <dbReference type="NCBI Taxonomy" id="58107"/>
    <lineage>
        <taxon>Bacteria</taxon>
        <taxon>Bacillati</taxon>
        <taxon>Actinomycetota</taxon>
        <taxon>Actinomycetes</taxon>
        <taxon>Pseudonocardiales</taxon>
        <taxon>Pseudonocardiaceae</taxon>
        <taxon>Pseudonocardia</taxon>
    </lineage>
</organism>
<dbReference type="RefSeq" id="WP_344723202.1">
    <property type="nucleotide sequence ID" value="NZ_BAAAUS010000017.1"/>
</dbReference>
<dbReference type="SUPFAM" id="SSF46785">
    <property type="entry name" value="Winged helix' DNA-binding domain"/>
    <property type="match status" value="1"/>
</dbReference>
<gene>
    <name evidence="2" type="ORF">ACFSJD_02695</name>
</gene>
<evidence type="ECO:0000259" key="1">
    <source>
        <dbReference type="Pfam" id="PF03551"/>
    </source>
</evidence>
<protein>
    <submittedName>
        <fullName evidence="2">PadR family transcriptional regulator</fullName>
    </submittedName>
</protein>
<dbReference type="InterPro" id="IPR005149">
    <property type="entry name" value="Tscrpt_reg_PadR_N"/>
</dbReference>
<feature type="domain" description="Transcription regulator PadR N-terminal" evidence="1">
    <location>
        <begin position="15"/>
        <end position="88"/>
    </location>
</feature>
<dbReference type="InterPro" id="IPR036390">
    <property type="entry name" value="WH_DNA-bd_sf"/>
</dbReference>
<proteinExistence type="predicted"/>
<reference evidence="3" key="1">
    <citation type="journal article" date="2019" name="Int. J. Syst. Evol. Microbiol.">
        <title>The Global Catalogue of Microorganisms (GCM) 10K type strain sequencing project: providing services to taxonomists for standard genome sequencing and annotation.</title>
        <authorList>
            <consortium name="The Broad Institute Genomics Platform"/>
            <consortium name="The Broad Institute Genome Sequencing Center for Infectious Disease"/>
            <person name="Wu L."/>
            <person name="Ma J."/>
        </authorList>
    </citation>
    <scope>NUCLEOTIDE SEQUENCE [LARGE SCALE GENOMIC DNA]</scope>
    <source>
        <strain evidence="3">CCM 7043</strain>
    </source>
</reference>
<dbReference type="Pfam" id="PF03551">
    <property type="entry name" value="PadR"/>
    <property type="match status" value="1"/>
</dbReference>
<keyword evidence="3" id="KW-1185">Reference proteome</keyword>
<dbReference type="InterPro" id="IPR036388">
    <property type="entry name" value="WH-like_DNA-bd_sf"/>
</dbReference>